<protein>
    <submittedName>
        <fullName evidence="1">Uncharacterized protein</fullName>
    </submittedName>
</protein>
<sequence>MVSNHAASSINLCNFWHAEWTRFVLYLAAATNNFERRSLVTEEMQSVWRVVSLHH</sequence>
<proteinExistence type="predicted"/>
<accession>A0A2P6SH52</accession>
<gene>
    <name evidence="1" type="ORF">RchiOBHm_Chr1g0354471</name>
</gene>
<evidence type="ECO:0000313" key="2">
    <source>
        <dbReference type="Proteomes" id="UP000238479"/>
    </source>
</evidence>
<dbReference type="EMBL" id="PDCK01000039">
    <property type="protein sequence ID" value="PRQ58001.1"/>
    <property type="molecule type" value="Genomic_DNA"/>
</dbReference>
<comment type="caution">
    <text evidence="1">The sequence shown here is derived from an EMBL/GenBank/DDBJ whole genome shotgun (WGS) entry which is preliminary data.</text>
</comment>
<dbReference type="Gramene" id="PRQ58001">
    <property type="protein sequence ID" value="PRQ58001"/>
    <property type="gene ID" value="RchiOBHm_Chr1g0354471"/>
</dbReference>
<organism evidence="1 2">
    <name type="scientific">Rosa chinensis</name>
    <name type="common">China rose</name>
    <dbReference type="NCBI Taxonomy" id="74649"/>
    <lineage>
        <taxon>Eukaryota</taxon>
        <taxon>Viridiplantae</taxon>
        <taxon>Streptophyta</taxon>
        <taxon>Embryophyta</taxon>
        <taxon>Tracheophyta</taxon>
        <taxon>Spermatophyta</taxon>
        <taxon>Magnoliopsida</taxon>
        <taxon>eudicotyledons</taxon>
        <taxon>Gunneridae</taxon>
        <taxon>Pentapetalae</taxon>
        <taxon>rosids</taxon>
        <taxon>fabids</taxon>
        <taxon>Rosales</taxon>
        <taxon>Rosaceae</taxon>
        <taxon>Rosoideae</taxon>
        <taxon>Rosoideae incertae sedis</taxon>
        <taxon>Rosa</taxon>
    </lineage>
</organism>
<keyword evidence="2" id="KW-1185">Reference proteome</keyword>
<evidence type="ECO:0000313" key="1">
    <source>
        <dbReference type="EMBL" id="PRQ58001.1"/>
    </source>
</evidence>
<dbReference type="AlphaFoldDB" id="A0A2P6SH52"/>
<reference evidence="1 2" key="1">
    <citation type="journal article" date="2018" name="Nat. Genet.">
        <title>The Rosa genome provides new insights in the design of modern roses.</title>
        <authorList>
            <person name="Bendahmane M."/>
        </authorList>
    </citation>
    <scope>NUCLEOTIDE SEQUENCE [LARGE SCALE GENOMIC DNA]</scope>
    <source>
        <strain evidence="2">cv. Old Blush</strain>
    </source>
</reference>
<dbReference type="Proteomes" id="UP000238479">
    <property type="component" value="Chromosome 1"/>
</dbReference>
<name>A0A2P6SH52_ROSCH</name>